<proteinExistence type="predicted"/>
<organism evidence="1 2">
    <name type="scientific">Oryza sativa subsp. indica</name>
    <name type="common">Rice</name>
    <dbReference type="NCBI Taxonomy" id="39946"/>
    <lineage>
        <taxon>Eukaryota</taxon>
        <taxon>Viridiplantae</taxon>
        <taxon>Streptophyta</taxon>
        <taxon>Embryophyta</taxon>
        <taxon>Tracheophyta</taxon>
        <taxon>Spermatophyta</taxon>
        <taxon>Magnoliopsida</taxon>
        <taxon>Liliopsida</taxon>
        <taxon>Poales</taxon>
        <taxon>Poaceae</taxon>
        <taxon>BOP clade</taxon>
        <taxon>Oryzoideae</taxon>
        <taxon>Oryzeae</taxon>
        <taxon>Oryzinae</taxon>
        <taxon>Oryza</taxon>
        <taxon>Oryza sativa</taxon>
    </lineage>
</organism>
<protein>
    <submittedName>
        <fullName evidence="1">Uncharacterized protein</fullName>
    </submittedName>
</protein>
<evidence type="ECO:0000313" key="1">
    <source>
        <dbReference type="EMBL" id="EAY97655.1"/>
    </source>
</evidence>
<name>A2Y3J5_ORYSI</name>
<dbReference type="Gramene" id="BGIOSGA019667-TA">
    <property type="protein sequence ID" value="BGIOSGA019667-PA"/>
    <property type="gene ID" value="BGIOSGA019667"/>
</dbReference>
<sequence length="121" mass="13430">MVSRVADEDARQGSRAELVRRCRDGVGVAEAAEHAKMIVRRGSAEQQLVRREGARGAAWPSVDQMRRRLQGFSPKRQRSSAVNKHCAHAVIDRPEDTFRLAILLRGIGAGEAKNSSVERQE</sequence>
<evidence type="ECO:0000313" key="2">
    <source>
        <dbReference type="Proteomes" id="UP000007015"/>
    </source>
</evidence>
<dbReference type="Proteomes" id="UP000007015">
    <property type="component" value="Chromosome 5"/>
</dbReference>
<dbReference type="AlphaFoldDB" id="A2Y3J5"/>
<dbReference type="HOGENOM" id="CLU_2041915_0_0_1"/>
<accession>A2Y3J5</accession>
<reference evidence="1 2" key="1">
    <citation type="journal article" date="2005" name="PLoS Biol.">
        <title>The genomes of Oryza sativa: a history of duplications.</title>
        <authorList>
            <person name="Yu J."/>
            <person name="Wang J."/>
            <person name="Lin W."/>
            <person name="Li S."/>
            <person name="Li H."/>
            <person name="Zhou J."/>
            <person name="Ni P."/>
            <person name="Dong W."/>
            <person name="Hu S."/>
            <person name="Zeng C."/>
            <person name="Zhang J."/>
            <person name="Zhang Y."/>
            <person name="Li R."/>
            <person name="Xu Z."/>
            <person name="Li S."/>
            <person name="Li X."/>
            <person name="Zheng H."/>
            <person name="Cong L."/>
            <person name="Lin L."/>
            <person name="Yin J."/>
            <person name="Geng J."/>
            <person name="Li G."/>
            <person name="Shi J."/>
            <person name="Liu J."/>
            <person name="Lv H."/>
            <person name="Li J."/>
            <person name="Wang J."/>
            <person name="Deng Y."/>
            <person name="Ran L."/>
            <person name="Shi X."/>
            <person name="Wang X."/>
            <person name="Wu Q."/>
            <person name="Li C."/>
            <person name="Ren X."/>
            <person name="Wang J."/>
            <person name="Wang X."/>
            <person name="Li D."/>
            <person name="Liu D."/>
            <person name="Zhang X."/>
            <person name="Ji Z."/>
            <person name="Zhao W."/>
            <person name="Sun Y."/>
            <person name="Zhang Z."/>
            <person name="Bao J."/>
            <person name="Han Y."/>
            <person name="Dong L."/>
            <person name="Ji J."/>
            <person name="Chen P."/>
            <person name="Wu S."/>
            <person name="Liu J."/>
            <person name="Xiao Y."/>
            <person name="Bu D."/>
            <person name="Tan J."/>
            <person name="Yang L."/>
            <person name="Ye C."/>
            <person name="Zhang J."/>
            <person name="Xu J."/>
            <person name="Zhou Y."/>
            <person name="Yu Y."/>
            <person name="Zhang B."/>
            <person name="Zhuang S."/>
            <person name="Wei H."/>
            <person name="Liu B."/>
            <person name="Lei M."/>
            <person name="Yu H."/>
            <person name="Li Y."/>
            <person name="Xu H."/>
            <person name="Wei S."/>
            <person name="He X."/>
            <person name="Fang L."/>
            <person name="Zhang Z."/>
            <person name="Zhang Y."/>
            <person name="Huang X."/>
            <person name="Su Z."/>
            <person name="Tong W."/>
            <person name="Li J."/>
            <person name="Tong Z."/>
            <person name="Li S."/>
            <person name="Ye J."/>
            <person name="Wang L."/>
            <person name="Fang L."/>
            <person name="Lei T."/>
            <person name="Chen C."/>
            <person name="Chen H."/>
            <person name="Xu Z."/>
            <person name="Li H."/>
            <person name="Huang H."/>
            <person name="Zhang F."/>
            <person name="Xu H."/>
            <person name="Li N."/>
            <person name="Zhao C."/>
            <person name="Li S."/>
            <person name="Dong L."/>
            <person name="Huang Y."/>
            <person name="Li L."/>
            <person name="Xi Y."/>
            <person name="Qi Q."/>
            <person name="Li W."/>
            <person name="Zhang B."/>
            <person name="Hu W."/>
            <person name="Zhang Y."/>
            <person name="Tian X."/>
            <person name="Jiao Y."/>
            <person name="Liang X."/>
            <person name="Jin J."/>
            <person name="Gao L."/>
            <person name="Zheng W."/>
            <person name="Hao B."/>
            <person name="Liu S."/>
            <person name="Wang W."/>
            <person name="Yuan L."/>
            <person name="Cao M."/>
            <person name="McDermott J."/>
            <person name="Samudrala R."/>
            <person name="Wang J."/>
            <person name="Wong G.K."/>
            <person name="Yang H."/>
        </authorList>
    </citation>
    <scope>NUCLEOTIDE SEQUENCE [LARGE SCALE GENOMIC DNA]</scope>
    <source>
        <strain evidence="2">cv. 93-11</strain>
    </source>
</reference>
<gene>
    <name evidence="1" type="ORF">OsI_19577</name>
</gene>
<dbReference type="EMBL" id="CM000130">
    <property type="protein sequence ID" value="EAY97655.1"/>
    <property type="molecule type" value="Genomic_DNA"/>
</dbReference>
<keyword evidence="2" id="KW-1185">Reference proteome</keyword>